<organism evidence="2 3">
    <name type="scientific">Terrimonas rubra</name>
    <dbReference type="NCBI Taxonomy" id="1035890"/>
    <lineage>
        <taxon>Bacteria</taxon>
        <taxon>Pseudomonadati</taxon>
        <taxon>Bacteroidota</taxon>
        <taxon>Chitinophagia</taxon>
        <taxon>Chitinophagales</taxon>
        <taxon>Chitinophagaceae</taxon>
        <taxon>Terrimonas</taxon>
    </lineage>
</organism>
<feature type="transmembrane region" description="Helical" evidence="1">
    <location>
        <begin position="94"/>
        <end position="117"/>
    </location>
</feature>
<evidence type="ECO:0000256" key="1">
    <source>
        <dbReference type="SAM" id="Phobius"/>
    </source>
</evidence>
<comment type="caution">
    <text evidence="2">The sequence shown here is derived from an EMBL/GenBank/DDBJ whole genome shotgun (WGS) entry which is preliminary data.</text>
</comment>
<name>A0ABW6ABX8_9BACT</name>
<evidence type="ECO:0000313" key="3">
    <source>
        <dbReference type="Proteomes" id="UP001597511"/>
    </source>
</evidence>
<sequence length="122" mass="14382">MSKDLKDILSNLSKDIDQEQLLMYLNDKLSANDKHLLEEQLLDNDFENEALEGLQAIQNKQHINHTVEMLNYELKKKTAKKKAFRKKLEIKDQAWIYIAVFMVLMLVVLAYFVIHYLKTKGQ</sequence>
<reference evidence="3" key="1">
    <citation type="journal article" date="2019" name="Int. J. Syst. Evol. Microbiol.">
        <title>The Global Catalogue of Microorganisms (GCM) 10K type strain sequencing project: providing services to taxonomists for standard genome sequencing and annotation.</title>
        <authorList>
            <consortium name="The Broad Institute Genomics Platform"/>
            <consortium name="The Broad Institute Genome Sequencing Center for Infectious Disease"/>
            <person name="Wu L."/>
            <person name="Ma J."/>
        </authorList>
    </citation>
    <scope>NUCLEOTIDE SEQUENCE [LARGE SCALE GENOMIC DNA]</scope>
    <source>
        <strain evidence="3">KCTC 23299</strain>
    </source>
</reference>
<keyword evidence="3" id="KW-1185">Reference proteome</keyword>
<keyword evidence="1" id="KW-0472">Membrane</keyword>
<protein>
    <submittedName>
        <fullName evidence="2">Uncharacterized protein</fullName>
    </submittedName>
</protein>
<proteinExistence type="predicted"/>
<keyword evidence="1" id="KW-0812">Transmembrane</keyword>
<evidence type="ECO:0000313" key="2">
    <source>
        <dbReference type="EMBL" id="MFD2921467.1"/>
    </source>
</evidence>
<accession>A0ABW6ABX8</accession>
<dbReference type="EMBL" id="JBHUOZ010000003">
    <property type="protein sequence ID" value="MFD2921467.1"/>
    <property type="molecule type" value="Genomic_DNA"/>
</dbReference>
<dbReference type="RefSeq" id="WP_386101828.1">
    <property type="nucleotide sequence ID" value="NZ_JBHUOZ010000003.1"/>
</dbReference>
<keyword evidence="1" id="KW-1133">Transmembrane helix</keyword>
<gene>
    <name evidence="2" type="ORF">ACFS6H_17195</name>
</gene>
<dbReference type="Proteomes" id="UP001597511">
    <property type="component" value="Unassembled WGS sequence"/>
</dbReference>